<dbReference type="EMBL" id="FZQP02000482">
    <property type="protein sequence ID" value="VVC89218.1"/>
    <property type="molecule type" value="Genomic_DNA"/>
</dbReference>
<dbReference type="Proteomes" id="UP000324832">
    <property type="component" value="Unassembled WGS sequence"/>
</dbReference>
<gene>
    <name evidence="1" type="ORF">LSINAPIS_LOCUS2400</name>
</gene>
<organism evidence="1 2">
    <name type="scientific">Leptidea sinapis</name>
    <dbReference type="NCBI Taxonomy" id="189913"/>
    <lineage>
        <taxon>Eukaryota</taxon>
        <taxon>Metazoa</taxon>
        <taxon>Ecdysozoa</taxon>
        <taxon>Arthropoda</taxon>
        <taxon>Hexapoda</taxon>
        <taxon>Insecta</taxon>
        <taxon>Pterygota</taxon>
        <taxon>Neoptera</taxon>
        <taxon>Endopterygota</taxon>
        <taxon>Lepidoptera</taxon>
        <taxon>Glossata</taxon>
        <taxon>Ditrysia</taxon>
        <taxon>Papilionoidea</taxon>
        <taxon>Pieridae</taxon>
        <taxon>Dismorphiinae</taxon>
        <taxon>Leptidea</taxon>
    </lineage>
</organism>
<sequence>MSGFKPIESLQVVDSLGISKTVFSHVSNLHHLLVDWERYRKNGTKICEAIAALKLHECTDDYFPRQTDPLIKSLLESCLALQNIVDGINIIKLQVDSLAILQKSEQAVICTWSMSMIAETISKVYDILENEICLKNTIAEYCTLQR</sequence>
<proteinExistence type="predicted"/>
<keyword evidence="2" id="KW-1185">Reference proteome</keyword>
<evidence type="ECO:0000313" key="1">
    <source>
        <dbReference type="EMBL" id="VVC89218.1"/>
    </source>
</evidence>
<protein>
    <submittedName>
        <fullName evidence="1">Uncharacterized protein</fullName>
    </submittedName>
</protein>
<name>A0A5E4PWA7_9NEOP</name>
<accession>A0A5E4PWA7</accession>
<reference evidence="1 2" key="1">
    <citation type="submission" date="2017-07" db="EMBL/GenBank/DDBJ databases">
        <authorList>
            <person name="Talla V."/>
            <person name="Backstrom N."/>
        </authorList>
    </citation>
    <scope>NUCLEOTIDE SEQUENCE [LARGE SCALE GENOMIC DNA]</scope>
</reference>
<dbReference type="AlphaFoldDB" id="A0A5E4PWA7"/>
<evidence type="ECO:0000313" key="2">
    <source>
        <dbReference type="Proteomes" id="UP000324832"/>
    </source>
</evidence>